<evidence type="ECO:0000313" key="2">
    <source>
        <dbReference type="Proteomes" id="UP000756346"/>
    </source>
</evidence>
<dbReference type="OrthoDB" id="10536508at2759"/>
<comment type="caution">
    <text evidence="1">The sequence shown here is derived from an EMBL/GenBank/DDBJ whole genome shotgun (WGS) entry which is preliminary data.</text>
</comment>
<sequence>MDCKQGRLDGLEVLQYEVSVFRVASERCIDLRSWRRWQSGSAFDDPAEVRKLEIHISKAVETARLPGFRRAYEETFENYFREGGDPSHIQVNADQADPYVFIFNTRRFMGKCGDRTTPIRWEFPCFATPRVPDCIRKVAPGYGGASYGLVQPSTRIDGKLSPDEILITLESADTREFTALVDERRHAGITACWEIIDKIEQTT</sequence>
<gene>
    <name evidence="1" type="ORF">B0I36DRAFT_354199</name>
</gene>
<organism evidence="1 2">
    <name type="scientific">Microdochium trichocladiopsis</name>
    <dbReference type="NCBI Taxonomy" id="1682393"/>
    <lineage>
        <taxon>Eukaryota</taxon>
        <taxon>Fungi</taxon>
        <taxon>Dikarya</taxon>
        <taxon>Ascomycota</taxon>
        <taxon>Pezizomycotina</taxon>
        <taxon>Sordariomycetes</taxon>
        <taxon>Xylariomycetidae</taxon>
        <taxon>Xylariales</taxon>
        <taxon>Microdochiaceae</taxon>
        <taxon>Microdochium</taxon>
    </lineage>
</organism>
<reference evidence="1" key="1">
    <citation type="journal article" date="2021" name="Nat. Commun.">
        <title>Genetic determinants of endophytism in the Arabidopsis root mycobiome.</title>
        <authorList>
            <person name="Mesny F."/>
            <person name="Miyauchi S."/>
            <person name="Thiergart T."/>
            <person name="Pickel B."/>
            <person name="Atanasova L."/>
            <person name="Karlsson M."/>
            <person name="Huettel B."/>
            <person name="Barry K.W."/>
            <person name="Haridas S."/>
            <person name="Chen C."/>
            <person name="Bauer D."/>
            <person name="Andreopoulos W."/>
            <person name="Pangilinan J."/>
            <person name="LaButti K."/>
            <person name="Riley R."/>
            <person name="Lipzen A."/>
            <person name="Clum A."/>
            <person name="Drula E."/>
            <person name="Henrissat B."/>
            <person name="Kohler A."/>
            <person name="Grigoriev I.V."/>
            <person name="Martin F.M."/>
            <person name="Hacquard S."/>
        </authorList>
    </citation>
    <scope>NUCLEOTIDE SEQUENCE</scope>
    <source>
        <strain evidence="1">MPI-CAGE-CH-0230</strain>
    </source>
</reference>
<dbReference type="Proteomes" id="UP000756346">
    <property type="component" value="Unassembled WGS sequence"/>
</dbReference>
<proteinExistence type="predicted"/>
<dbReference type="AlphaFoldDB" id="A0A9P8XWN9"/>
<accession>A0A9P8XWN9</accession>
<evidence type="ECO:0000313" key="1">
    <source>
        <dbReference type="EMBL" id="KAH7021560.1"/>
    </source>
</evidence>
<name>A0A9P8XWN9_9PEZI</name>
<dbReference type="RefSeq" id="XP_046007761.1">
    <property type="nucleotide sequence ID" value="XM_046157279.1"/>
</dbReference>
<dbReference type="GeneID" id="70186825"/>
<dbReference type="EMBL" id="JAGTJQ010000010">
    <property type="protein sequence ID" value="KAH7021560.1"/>
    <property type="molecule type" value="Genomic_DNA"/>
</dbReference>
<keyword evidence="2" id="KW-1185">Reference proteome</keyword>
<protein>
    <submittedName>
        <fullName evidence="1">Uncharacterized protein</fullName>
    </submittedName>
</protein>